<dbReference type="AlphaFoldDB" id="A0A368F679"/>
<dbReference type="InterPro" id="IPR008663">
    <property type="entry name" value="LECT2"/>
</dbReference>
<keyword evidence="3" id="KW-0862">Zinc</keyword>
<evidence type="ECO:0000256" key="1">
    <source>
        <dbReference type="ARBA" id="ARBA00022723"/>
    </source>
</evidence>
<keyword evidence="2" id="KW-0732">Signal</keyword>
<reference evidence="6 7" key="1">
    <citation type="submission" date="2014-10" db="EMBL/GenBank/DDBJ databases">
        <title>Draft genome of the hookworm Ancylostoma caninum.</title>
        <authorList>
            <person name="Mitreva M."/>
        </authorList>
    </citation>
    <scope>NUCLEOTIDE SEQUENCE [LARGE SCALE GENOMIC DNA]</scope>
    <source>
        <strain evidence="6 7">Baltimore</strain>
    </source>
</reference>
<keyword evidence="7" id="KW-1185">Reference proteome</keyword>
<dbReference type="GO" id="GO:0046872">
    <property type="term" value="F:metal ion binding"/>
    <property type="evidence" value="ECO:0007669"/>
    <property type="project" value="UniProtKB-KW"/>
</dbReference>
<dbReference type="EMBL" id="JOJR01006970">
    <property type="protein sequence ID" value="RCN26529.1"/>
    <property type="molecule type" value="Genomic_DNA"/>
</dbReference>
<keyword evidence="4" id="KW-1015">Disulfide bond</keyword>
<comment type="similarity">
    <text evidence="5">Belongs to the LECT2/MIM-1 family.</text>
</comment>
<evidence type="ECO:0000313" key="6">
    <source>
        <dbReference type="EMBL" id="RCN26529.1"/>
    </source>
</evidence>
<gene>
    <name evidence="6" type="ORF">ANCCAN_27744</name>
</gene>
<dbReference type="Gene3D" id="2.70.70.10">
    <property type="entry name" value="Glucose Permease (Domain IIA)"/>
    <property type="match status" value="1"/>
</dbReference>
<dbReference type="Proteomes" id="UP000252519">
    <property type="component" value="Unassembled WGS sequence"/>
</dbReference>
<accession>A0A368F679</accession>
<evidence type="ECO:0008006" key="8">
    <source>
        <dbReference type="Google" id="ProtNLM"/>
    </source>
</evidence>
<evidence type="ECO:0000256" key="4">
    <source>
        <dbReference type="ARBA" id="ARBA00023157"/>
    </source>
</evidence>
<evidence type="ECO:0000256" key="5">
    <source>
        <dbReference type="ARBA" id="ARBA00024361"/>
    </source>
</evidence>
<evidence type="ECO:0000256" key="2">
    <source>
        <dbReference type="ARBA" id="ARBA00022729"/>
    </source>
</evidence>
<dbReference type="STRING" id="29170.A0A368F679"/>
<dbReference type="InterPro" id="IPR011055">
    <property type="entry name" value="Dup_hybrid_motif"/>
</dbReference>
<proteinExistence type="inferred from homology"/>
<evidence type="ECO:0000313" key="7">
    <source>
        <dbReference type="Proteomes" id="UP000252519"/>
    </source>
</evidence>
<keyword evidence="1" id="KW-0479">Metal-binding</keyword>
<sequence>MYWDISGYAVHISSVKLDFYGGKVTAGEEIGKAVDRNCFEEGAQKDVEPHIEMKLYKEGKLIDPTYHLQNCKLIYFSNLCQSHYNLNSRHVHGTNL</sequence>
<protein>
    <recommendedName>
        <fullName evidence="8">Peptidase M23 domain-containing protein</fullName>
    </recommendedName>
</protein>
<comment type="caution">
    <text evidence="6">The sequence shown here is derived from an EMBL/GenBank/DDBJ whole genome shotgun (WGS) entry which is preliminary data.</text>
</comment>
<dbReference type="PANTHER" id="PTHR11329">
    <property type="entry name" value="LEUKOCYTE CELL-DERIVED CHEMOTAXIN 2"/>
    <property type="match status" value="1"/>
</dbReference>
<dbReference type="PANTHER" id="PTHR11329:SF0">
    <property type="entry name" value="LEUKOCYTE CELL-DERIVED CHEMOTAXIN-2"/>
    <property type="match status" value="1"/>
</dbReference>
<organism evidence="6 7">
    <name type="scientific">Ancylostoma caninum</name>
    <name type="common">Dog hookworm</name>
    <dbReference type="NCBI Taxonomy" id="29170"/>
    <lineage>
        <taxon>Eukaryota</taxon>
        <taxon>Metazoa</taxon>
        <taxon>Ecdysozoa</taxon>
        <taxon>Nematoda</taxon>
        <taxon>Chromadorea</taxon>
        <taxon>Rhabditida</taxon>
        <taxon>Rhabditina</taxon>
        <taxon>Rhabditomorpha</taxon>
        <taxon>Strongyloidea</taxon>
        <taxon>Ancylostomatidae</taxon>
        <taxon>Ancylostomatinae</taxon>
        <taxon>Ancylostoma</taxon>
    </lineage>
</organism>
<name>A0A368F679_ANCCA</name>
<evidence type="ECO:0000256" key="3">
    <source>
        <dbReference type="ARBA" id="ARBA00022833"/>
    </source>
</evidence>